<reference evidence="3 4" key="1">
    <citation type="submission" date="2018-06" db="EMBL/GenBank/DDBJ databases">
        <title>Genomic Encyclopedia of Type Strains, Phase III (KMG-III): the genomes of soil and plant-associated and newly described type strains.</title>
        <authorList>
            <person name="Whitman W."/>
        </authorList>
    </citation>
    <scope>NUCLEOTIDE SEQUENCE [LARGE SCALE GENOMIC DNA]</scope>
    <source>
        <strain evidence="3 4">CGMCC 1.12398</strain>
    </source>
</reference>
<dbReference type="InterPro" id="IPR014756">
    <property type="entry name" value="Ig_E-set"/>
</dbReference>
<keyword evidence="1" id="KW-0732">Signal</keyword>
<dbReference type="Gene3D" id="2.120.10.80">
    <property type="entry name" value="Kelch-type beta propeller"/>
    <property type="match status" value="1"/>
</dbReference>
<dbReference type="SUPFAM" id="SSF50965">
    <property type="entry name" value="Galactose oxidase, central domain"/>
    <property type="match status" value="1"/>
</dbReference>
<feature type="domain" description="IPT/TIG" evidence="2">
    <location>
        <begin position="199"/>
        <end position="274"/>
    </location>
</feature>
<name>A0A327YK25_9FLAO</name>
<dbReference type="InterPro" id="IPR015915">
    <property type="entry name" value="Kelch-typ_b-propeller"/>
</dbReference>
<dbReference type="EMBL" id="QLMI01000007">
    <property type="protein sequence ID" value="RAK20752.1"/>
    <property type="molecule type" value="Genomic_DNA"/>
</dbReference>
<dbReference type="SUPFAM" id="SSF81296">
    <property type="entry name" value="E set domains"/>
    <property type="match status" value="3"/>
</dbReference>
<protein>
    <submittedName>
        <fullName evidence="3">IPT/TIG domain-containing protein</fullName>
    </submittedName>
</protein>
<dbReference type="AlphaFoldDB" id="A0A327YK25"/>
<organism evidence="3 4">
    <name type="scientific">Flavobacterium aquaticum</name>
    <dbReference type="NCBI Taxonomy" id="1236486"/>
    <lineage>
        <taxon>Bacteria</taxon>
        <taxon>Pseudomonadati</taxon>
        <taxon>Bacteroidota</taxon>
        <taxon>Flavobacteriia</taxon>
        <taxon>Flavobacteriales</taxon>
        <taxon>Flavobacteriaceae</taxon>
        <taxon>Flavobacterium</taxon>
    </lineage>
</organism>
<gene>
    <name evidence="3" type="ORF">B0I03_107173</name>
</gene>
<dbReference type="InterPro" id="IPR013783">
    <property type="entry name" value="Ig-like_fold"/>
</dbReference>
<feature type="chain" id="PRO_5016382721" evidence="1">
    <location>
        <begin position="26"/>
        <end position="570"/>
    </location>
</feature>
<dbReference type="InterPro" id="IPR002909">
    <property type="entry name" value="IPT_dom"/>
</dbReference>
<evidence type="ECO:0000256" key="1">
    <source>
        <dbReference type="SAM" id="SignalP"/>
    </source>
</evidence>
<evidence type="ECO:0000313" key="3">
    <source>
        <dbReference type="EMBL" id="RAK20752.1"/>
    </source>
</evidence>
<dbReference type="OrthoDB" id="1301768at2"/>
<feature type="domain" description="IPT/TIG" evidence="2">
    <location>
        <begin position="115"/>
        <end position="193"/>
    </location>
</feature>
<sequence>MKAINTSSIATTFFLLLIIVFNSCSDDTDYVPPTLDNFPTTGLLGQSLLIQVKNIEPNQIQVFFDSEEAEVNYVSDEEIMVVVPRTITTNTPTLKVIDLNENKTILNTTFSLKTPIINSYSSDNITFNETLSLYGENFDFLDDFVSVSVNNINATIISVAYDKIEIQIPSEITASELQIKVRAQLQEVSSTVSLHLKNPLINGIQNTTAWITSELIVNGQNFNPNYEFGEVYVNGIRCYFSSSNNQLSITIPPGPYQDFKITNVTYKTAGLTFSYDCNIPIQNDAILVDHIDNHRLEHTIFEHNGKAYQFAYETNNNFTAPRIYSIFEFSPTTEKWTKLTTFNYSGFINDAVYDGNGSVYLYKYIPNSESYALTKLNMNNFSEVALSLPSTERIINPILFAFQDNLYMLSGLNNTNGAVTVRNQKYKYSSTTNTWLQLSNSAFSDLPLVSSQGSGKCTYLFHGNNIYFSYGITDVTYKISSSLAVNTYAHTFSFEHSNAIIGKQLNYNQFFFNIITQQSAPITNDNLFDYGNSFFTLNNEIYYIRNSWTSYYQNTFYTQKLRKQIINGIL</sequence>
<feature type="signal peptide" evidence="1">
    <location>
        <begin position="1"/>
        <end position="25"/>
    </location>
</feature>
<proteinExistence type="predicted"/>
<dbReference type="Pfam" id="PF01833">
    <property type="entry name" value="TIG"/>
    <property type="match status" value="2"/>
</dbReference>
<comment type="caution">
    <text evidence="3">The sequence shown here is derived from an EMBL/GenBank/DDBJ whole genome shotgun (WGS) entry which is preliminary data.</text>
</comment>
<dbReference type="InterPro" id="IPR011043">
    <property type="entry name" value="Gal_Oxase/kelch_b-propeller"/>
</dbReference>
<dbReference type="RefSeq" id="WP_111567612.1">
    <property type="nucleotide sequence ID" value="NZ_QLMI01000007.1"/>
</dbReference>
<evidence type="ECO:0000313" key="4">
    <source>
        <dbReference type="Proteomes" id="UP000249620"/>
    </source>
</evidence>
<keyword evidence="4" id="KW-1185">Reference proteome</keyword>
<evidence type="ECO:0000259" key="2">
    <source>
        <dbReference type="Pfam" id="PF01833"/>
    </source>
</evidence>
<dbReference type="Proteomes" id="UP000249620">
    <property type="component" value="Unassembled WGS sequence"/>
</dbReference>
<accession>A0A327YK25</accession>
<dbReference type="Gene3D" id="2.60.40.10">
    <property type="entry name" value="Immunoglobulins"/>
    <property type="match status" value="3"/>
</dbReference>